<feature type="compositionally biased region" description="Basic and acidic residues" evidence="2">
    <location>
        <begin position="1354"/>
        <end position="1370"/>
    </location>
</feature>
<feature type="coiled-coil region" evidence="1">
    <location>
        <begin position="678"/>
        <end position="705"/>
    </location>
</feature>
<feature type="region of interest" description="Disordered" evidence="2">
    <location>
        <begin position="1714"/>
        <end position="1882"/>
    </location>
</feature>
<protein>
    <recommendedName>
        <fullName evidence="5">TALPID3</fullName>
    </recommendedName>
</protein>
<feature type="compositionally biased region" description="Basic and acidic residues" evidence="2">
    <location>
        <begin position="796"/>
        <end position="808"/>
    </location>
</feature>
<feature type="compositionally biased region" description="Polar residues" evidence="2">
    <location>
        <begin position="1747"/>
        <end position="1757"/>
    </location>
</feature>
<reference evidence="3 4" key="1">
    <citation type="submission" date="2022-05" db="EMBL/GenBank/DDBJ databases">
        <authorList>
            <consortium name="Genoscope - CEA"/>
            <person name="William W."/>
        </authorList>
    </citation>
    <scope>NUCLEOTIDE SEQUENCE [LARGE SCALE GENOMIC DNA]</scope>
</reference>
<feature type="compositionally biased region" description="Basic and acidic residues" evidence="2">
    <location>
        <begin position="1290"/>
        <end position="1305"/>
    </location>
</feature>
<feature type="compositionally biased region" description="Polar residues" evidence="2">
    <location>
        <begin position="1840"/>
        <end position="1856"/>
    </location>
</feature>
<feature type="compositionally biased region" description="Polar residues" evidence="2">
    <location>
        <begin position="1454"/>
        <end position="1467"/>
    </location>
</feature>
<feature type="compositionally biased region" description="Polar residues" evidence="2">
    <location>
        <begin position="1396"/>
        <end position="1405"/>
    </location>
</feature>
<feature type="compositionally biased region" description="Polar residues" evidence="2">
    <location>
        <begin position="770"/>
        <end position="786"/>
    </location>
</feature>
<comment type="caution">
    <text evidence="3">The sequence shown here is derived from an EMBL/GenBank/DDBJ whole genome shotgun (WGS) entry which is preliminary data.</text>
</comment>
<dbReference type="PANTHER" id="PTHR15721">
    <property type="entry name" value="KIAA0586 PROTEIN"/>
    <property type="match status" value="1"/>
</dbReference>
<feature type="compositionally biased region" description="Low complexity" evidence="2">
    <location>
        <begin position="1072"/>
        <end position="1083"/>
    </location>
</feature>
<feature type="region of interest" description="Disordered" evidence="2">
    <location>
        <begin position="770"/>
        <end position="814"/>
    </location>
</feature>
<dbReference type="EMBL" id="CALNXI010000773">
    <property type="protein sequence ID" value="CAH3045804.1"/>
    <property type="molecule type" value="Genomic_DNA"/>
</dbReference>
<accession>A0ABN8NA81</accession>
<evidence type="ECO:0008006" key="5">
    <source>
        <dbReference type="Google" id="ProtNLM"/>
    </source>
</evidence>
<evidence type="ECO:0000256" key="1">
    <source>
        <dbReference type="SAM" id="Coils"/>
    </source>
</evidence>
<feature type="region of interest" description="Disordered" evidence="2">
    <location>
        <begin position="456"/>
        <end position="526"/>
    </location>
</feature>
<feature type="compositionally biased region" description="Basic and acidic residues" evidence="2">
    <location>
        <begin position="1593"/>
        <end position="1614"/>
    </location>
</feature>
<evidence type="ECO:0000256" key="2">
    <source>
        <dbReference type="SAM" id="MobiDB-lite"/>
    </source>
</evidence>
<feature type="compositionally biased region" description="Low complexity" evidence="2">
    <location>
        <begin position="1575"/>
        <end position="1588"/>
    </location>
</feature>
<feature type="region of interest" description="Disordered" evidence="2">
    <location>
        <begin position="36"/>
        <end position="60"/>
    </location>
</feature>
<feature type="region of interest" description="Disordered" evidence="2">
    <location>
        <begin position="1279"/>
        <end position="1500"/>
    </location>
</feature>
<feature type="compositionally biased region" description="Polar residues" evidence="2">
    <location>
        <begin position="1873"/>
        <end position="1882"/>
    </location>
</feature>
<feature type="compositionally biased region" description="Low complexity" evidence="2">
    <location>
        <begin position="1475"/>
        <end position="1491"/>
    </location>
</feature>
<feature type="compositionally biased region" description="Basic and acidic residues" evidence="2">
    <location>
        <begin position="162"/>
        <end position="183"/>
    </location>
</feature>
<proteinExistence type="predicted"/>
<dbReference type="InterPro" id="IPR029246">
    <property type="entry name" value="TALPID3"/>
</dbReference>
<feature type="compositionally biased region" description="Basic and acidic residues" evidence="2">
    <location>
        <begin position="513"/>
        <end position="526"/>
    </location>
</feature>
<feature type="compositionally biased region" description="Basic and acidic residues" evidence="2">
    <location>
        <begin position="1801"/>
        <end position="1835"/>
    </location>
</feature>
<keyword evidence="4" id="KW-1185">Reference proteome</keyword>
<organism evidence="3 4">
    <name type="scientific">Porites evermanni</name>
    <dbReference type="NCBI Taxonomy" id="104178"/>
    <lineage>
        <taxon>Eukaryota</taxon>
        <taxon>Metazoa</taxon>
        <taxon>Cnidaria</taxon>
        <taxon>Anthozoa</taxon>
        <taxon>Hexacorallia</taxon>
        <taxon>Scleractinia</taxon>
        <taxon>Fungiina</taxon>
        <taxon>Poritidae</taxon>
        <taxon>Porites</taxon>
    </lineage>
</organism>
<gene>
    <name evidence="3" type="ORF">PEVE_00041123</name>
</gene>
<feature type="compositionally biased region" description="Basic and acidic residues" evidence="2">
    <location>
        <begin position="196"/>
        <end position="205"/>
    </location>
</feature>
<dbReference type="PANTHER" id="PTHR15721:SF2">
    <property type="entry name" value="PROTEIN TALPID3"/>
    <property type="match status" value="1"/>
</dbReference>
<name>A0ABN8NA81_9CNID</name>
<sequence length="1882" mass="206794">MKHSRQIISITNAAVDALTGVRDDDKLERVALSTESVSQTPSNIGSSVIPSHRQSSQRRSNYGEISCSADEYPEDVQGNFTPSLPELSFNGTQRVRLPSRLLREIKSPLEWSSPSAEPKDVAGEVNIVDSHKRTTPVKVIRHVNATPSAWILSKQDASSNDAESHRKPLYDDQKSRITGDCSEKSSNGTGRQVSEGPDKDFGSETPDVIHNRKQNLAIKSLHQGQPHSGAPVFNSRQENAGDVKIKQFALSDKEKVIKDQFLKRQDLKKPTKKLVQPTVVLPEASRRKETAEETSRSADNPVVTAAAIAAAAASAATGPFLQLQHSLETQVAALVSNLQVLQSREQAPQDKDKESELRHQMEERLQRLEELQMIQAQTTQAAPVLGPVSVSYPVTSLEASLPTCNTTTTTNPSGPTYHQVSRMAWPTEGTQANQPYSIHAKIYDPSKEPHLLTQSVPASEKHKIVRNTRTQTSPQESVLSEESPLQTPLPRKQPPMPMSRYDLPRSRSYSHRLRSDVSRRREKKEKVYFDQPDISPAEPTYIRQFTDKGRGLVRELVSQNGFATQVDKARIEPQRTSHSTFAQSSVTEALSSEVGKMKTELGDILTEMKSLKQELIDHHLHKENVPSNSSTADFRPVGPSPLDEYLVSLYLNKKIYPLDKVKGCIGTHNTMPIHLTHLADAEHILQDVQNHRENLERNFEAVTRQREEHGLYHPVDDISLLTGEFGDMLRIRREVDKKIEEITGLVQREIDQETASSVEVVKENSNLTKKQKLSGTSQHFTNQQSLLGKKILKKPTGKENLPEKKLTSKENLSSTKTQVFSNRAASVTPAQKQVYLSSVYGRQPYHPQRTTSKAPYLHYQSPVNPKTAAIMAGLKPGCERGTVSSKPFSQDLTLVSEKEKEVAKPRKNKVEAAKPHSSPYGTDKPKYYFQPQVAASYFAPDDGKAITPLEGQLVPMAIPLGKPKTDPALRPSIPTQESKYISTEIEVKAENSSPNDTIVSDVYDTKTAPVPSPVRPFKPAWPNVAVITMYEKEPVPGTTHQNKQHVKKLSQKKKKKKQLEVQVLPTVDIDSFSDTVSSSPSSPLIKDCIPEPVSRPDDSEYQEFRTFLAVKETETQEKKEDQAQVDTDDDFLRIPTPQHPLTLEGVTGLENQPYNGPPFPPVHPPVSVEQAGGVLEADTRQEKALQERAMEWVEQELLARIVSEMNQPVPDPTALTILQTTPESNTEPDSESDDADMLSATIGLGGVQLFVDAGIPVDRDLVSNLIREVIAENISTILGHPKPKAMPLSSKEEEEHSRTPSHRETPLSTPTPTPEYTPPESEESAHDSPVIATPIRTPTPSVSSEEPTLSGSGEEEKVFEPIREEQSKEEETGEQVSEAKTPICTPVATPPHDQSPPASISTPEPSIQEPEVHVVSQDTLVPTPTPSISVKTPTPEPEPKPDPGQSVVEEPSQSKEPSISQKKQTPPKSAKPSVSSPSSLSSTTLGTTTITTEEEMSEGEMIQPYAHAGIYSEGEFAISPSIVKMAVQRKLPLQGDWDLTILGQDQDSRNECVRKAVKGLLQPGDGGRRRDHGDSGSSVSDSPYHVSSASTLKDTEDIKEDSITDFSDREPGEIRSTRDPMAVLLSHIQNFSRPPAADNSASEGELLPEHQRMPYQGQKNGGEREPGEIVPGNLSPGEVASWEPPGAMKMSSAPFPGELQAVDRPVGLTKTNSTIAQIDPQKTFDGAPNQDDRSLHASDLLPGTLGTELSSFTSAKQQQEHPKPGAILFERSEGELSGEASFQNTYSVEKREGALVFNVASKEKEPETSEQNRMDIREESSGAAKQEQEGNEPQHKISVTLPSVDNYNVNDESSLVSEAGGGHLSVDQDTFGDVSSISGGDF</sequence>
<feature type="region of interest" description="Disordered" evidence="2">
    <location>
        <begin position="1072"/>
        <end position="1098"/>
    </location>
</feature>
<keyword evidence="1" id="KW-0175">Coiled coil</keyword>
<evidence type="ECO:0000313" key="4">
    <source>
        <dbReference type="Proteomes" id="UP001159427"/>
    </source>
</evidence>
<feature type="region of interest" description="Disordered" evidence="2">
    <location>
        <begin position="154"/>
        <end position="205"/>
    </location>
</feature>
<feature type="region of interest" description="Disordered" evidence="2">
    <location>
        <begin position="897"/>
        <end position="925"/>
    </location>
</feature>
<feature type="region of interest" description="Disordered" evidence="2">
    <location>
        <begin position="1653"/>
        <end position="1699"/>
    </location>
</feature>
<feature type="compositionally biased region" description="Polar residues" evidence="2">
    <location>
        <begin position="467"/>
        <end position="486"/>
    </location>
</feature>
<feature type="compositionally biased region" description="Polar residues" evidence="2">
    <location>
        <begin position="1416"/>
        <end position="1430"/>
    </location>
</feature>
<feature type="compositionally biased region" description="Basic and acidic residues" evidence="2">
    <location>
        <begin position="897"/>
        <end position="914"/>
    </location>
</feature>
<feature type="region of interest" description="Disordered" evidence="2">
    <location>
        <begin position="1558"/>
        <end position="1614"/>
    </location>
</feature>
<evidence type="ECO:0000313" key="3">
    <source>
        <dbReference type="EMBL" id="CAH3045804.1"/>
    </source>
</evidence>
<feature type="compositionally biased region" description="Polar residues" evidence="2">
    <location>
        <begin position="1336"/>
        <end position="1351"/>
    </location>
</feature>
<dbReference type="Pfam" id="PF15324">
    <property type="entry name" value="TALPID3"/>
    <property type="match status" value="2"/>
</dbReference>
<dbReference type="Proteomes" id="UP001159427">
    <property type="component" value="Unassembled WGS sequence"/>
</dbReference>